<proteinExistence type="predicted"/>
<keyword evidence="3" id="KW-1133">Transmembrane helix</keyword>
<reference evidence="4" key="1">
    <citation type="journal article" date="2020" name="Nature">
        <title>Giant virus diversity and host interactions through global metagenomics.</title>
        <authorList>
            <person name="Schulz F."/>
            <person name="Roux S."/>
            <person name="Paez-Espino D."/>
            <person name="Jungbluth S."/>
            <person name="Walsh D.A."/>
            <person name="Denef V.J."/>
            <person name="McMahon K.D."/>
            <person name="Konstantinidis K.T."/>
            <person name="Eloe-Fadrosh E.A."/>
            <person name="Kyrpides N.C."/>
            <person name="Woyke T."/>
        </authorList>
    </citation>
    <scope>NUCLEOTIDE SEQUENCE</scope>
    <source>
        <strain evidence="4">GVMAG-S-1016713-123</strain>
    </source>
</reference>
<evidence type="ECO:0000256" key="1">
    <source>
        <dbReference type="SAM" id="Coils"/>
    </source>
</evidence>
<evidence type="ECO:0000313" key="4">
    <source>
        <dbReference type="EMBL" id="QHU34455.1"/>
    </source>
</evidence>
<evidence type="ECO:0000256" key="2">
    <source>
        <dbReference type="SAM" id="MobiDB-lite"/>
    </source>
</evidence>
<feature type="region of interest" description="Disordered" evidence="2">
    <location>
        <begin position="1"/>
        <end position="26"/>
    </location>
</feature>
<organism evidence="4">
    <name type="scientific">viral metagenome</name>
    <dbReference type="NCBI Taxonomy" id="1070528"/>
    <lineage>
        <taxon>unclassified sequences</taxon>
        <taxon>metagenomes</taxon>
        <taxon>organismal metagenomes</taxon>
    </lineage>
</organism>
<keyword evidence="1" id="KW-0175">Coiled coil</keyword>
<feature type="transmembrane region" description="Helical" evidence="3">
    <location>
        <begin position="178"/>
        <end position="200"/>
    </location>
</feature>
<dbReference type="EMBL" id="MN740571">
    <property type="protein sequence ID" value="QHU34455.1"/>
    <property type="molecule type" value="Genomic_DNA"/>
</dbReference>
<keyword evidence="3" id="KW-0812">Transmembrane</keyword>
<protein>
    <submittedName>
        <fullName evidence="4">Uncharacterized protein</fullName>
    </submittedName>
</protein>
<accession>A0A6C0LWP7</accession>
<evidence type="ECO:0000256" key="3">
    <source>
        <dbReference type="SAM" id="Phobius"/>
    </source>
</evidence>
<feature type="compositionally biased region" description="Polar residues" evidence="2">
    <location>
        <begin position="11"/>
        <end position="24"/>
    </location>
</feature>
<sequence length="312" mass="35545">MSELNIGPPGTSGTPGNDDQTENSGDLEKTLRTLTKYIRDLQNVEQGMYSVLRNSPNISDGEKEQAVSKINELSSRRESLNEQIQSLGEKAKQDLQVDFQTFQQQMRIVEAAERQLNESKIKLKLLNDEKLNKLRLVQINTYYEKRYDALGDLMKYIVIFLLVAVAVGVGMQKGFIPSSIGSIILAIYFGIGIVFFYLYYMDIRNRSNRNFDEYDWKFDRNMSTEDVDEYNAAEGDEYTGDVDDEKNTECKGEECCSDGMTYDEVEKRCMTEEGMSNALTQNIFSSTSEMIQVNDSGPVEAFSDNYENFASF</sequence>
<keyword evidence="3" id="KW-0472">Membrane</keyword>
<feature type="coiled-coil region" evidence="1">
    <location>
        <begin position="63"/>
        <end position="129"/>
    </location>
</feature>
<dbReference type="AlphaFoldDB" id="A0A6C0LWP7"/>
<feature type="transmembrane region" description="Helical" evidence="3">
    <location>
        <begin position="153"/>
        <end position="172"/>
    </location>
</feature>
<name>A0A6C0LWP7_9ZZZZ</name>